<comment type="caution">
    <text evidence="1">The sequence shown here is derived from an EMBL/GenBank/DDBJ whole genome shotgun (WGS) entry which is preliminary data.</text>
</comment>
<proteinExistence type="predicted"/>
<reference evidence="1" key="1">
    <citation type="submission" date="2021-01" db="EMBL/GenBank/DDBJ databases">
        <authorList>
            <consortium name="Genoscope - CEA"/>
            <person name="William W."/>
        </authorList>
    </citation>
    <scope>NUCLEOTIDE SEQUENCE</scope>
</reference>
<dbReference type="EMBL" id="CAJJDP010000020">
    <property type="protein sequence ID" value="CAD8147451.1"/>
    <property type="molecule type" value="Genomic_DNA"/>
</dbReference>
<evidence type="ECO:0000313" key="2">
    <source>
        <dbReference type="Proteomes" id="UP000683925"/>
    </source>
</evidence>
<dbReference type="AlphaFoldDB" id="A0A8S1T0T4"/>
<sequence length="82" mass="10081">MRIHRHVVKFKMKKQTKFLDWCNCLLVKESIGQQATYKKMMINKILPRTLLVYSDYENHLQFYFCCSGIFVMQQIQQNWLFR</sequence>
<organism evidence="1 2">
    <name type="scientific">Paramecium octaurelia</name>
    <dbReference type="NCBI Taxonomy" id="43137"/>
    <lineage>
        <taxon>Eukaryota</taxon>
        <taxon>Sar</taxon>
        <taxon>Alveolata</taxon>
        <taxon>Ciliophora</taxon>
        <taxon>Intramacronucleata</taxon>
        <taxon>Oligohymenophorea</taxon>
        <taxon>Peniculida</taxon>
        <taxon>Parameciidae</taxon>
        <taxon>Paramecium</taxon>
    </lineage>
</organism>
<gene>
    <name evidence="1" type="ORF">POCTA_138.1.T0200008</name>
</gene>
<protein>
    <submittedName>
        <fullName evidence="1">Uncharacterized protein</fullName>
    </submittedName>
</protein>
<accession>A0A8S1T0T4</accession>
<evidence type="ECO:0000313" key="1">
    <source>
        <dbReference type="EMBL" id="CAD8147451.1"/>
    </source>
</evidence>
<name>A0A8S1T0T4_PAROT</name>
<keyword evidence="2" id="KW-1185">Reference proteome</keyword>
<dbReference type="Proteomes" id="UP000683925">
    <property type="component" value="Unassembled WGS sequence"/>
</dbReference>